<proteinExistence type="predicted"/>
<dbReference type="EMBL" id="KJ801817">
    <property type="protein sequence ID" value="AII28451.1"/>
    <property type="molecule type" value="Genomic_DNA"/>
</dbReference>
<reference evidence="2" key="1">
    <citation type="submission" date="2014-05" db="EMBL/GenBank/DDBJ databases">
        <title>Complete genome sequence of Enterococcus faecalis bacteriophage ECP3.</title>
        <authorList>
            <person name="Kang H.-Y."/>
            <person name="Kim S."/>
            <person name="Kim J."/>
        </authorList>
    </citation>
    <scope>NUCLEOTIDE SEQUENCE [LARGE SCALE GENOMIC DNA]</scope>
    <source>
        <strain evidence="2">ECP3</strain>
    </source>
</reference>
<protein>
    <submittedName>
        <fullName evidence="2">Tail sheath protein</fullName>
    </submittedName>
</protein>
<evidence type="ECO:0000256" key="1">
    <source>
        <dbReference type="SAM" id="MobiDB-lite"/>
    </source>
</evidence>
<feature type="region of interest" description="Disordered" evidence="1">
    <location>
        <begin position="1"/>
        <end position="32"/>
    </location>
</feature>
<keyword evidence="3" id="KW-1185">Reference proteome</keyword>
<sequence length="569" mass="61997">MAVEQFPRKKVSRPHTEITVDTSGIGGSSSSSDKTLMLVGSAKGGKPDTVYRFRNYQQAKQVLRSGDLLDAIELAWNASDVNTASAGDILAVRVEDAKNATLTKGGLTFASTIYGVDANEIQVALEDNNLTHTKRLTVAFSKDGYKKVFDNLGKIFSIQYKGSEAQANFTIAQDNISKKATTLTLNVGSEPESTTEVMKYELGQGVYSETNVLVSAINSLPDWEAKFFPIGDKNLPTDALEAVTKVDVKTEAVFVGALAGDIAKQLEYNDYVTVAVDATKPVEDFELTNLTGGSDGTAPESWANKFPLLANEGGYYLVPLTDKQAVHSEALAFVKDRTDNGDPMRIIVGGGTNETVEESITRATNLRDPRASLVGFSGTRKMDDGRLLKLPGYMMASQIAGIASGLEVGEAITFKHFNVTSVDRVFESSQLDMLNESGVISIEFVRNRTLTAFRVVQDVTTYNDKSDPVKNEMSVGEANDFLVSELKIELDNNFIGTKVIDTSASLIKNFIQSFLDNKKRAREIQDYTPEEVQVVLEGDVASISMTVMPIRSLNKITVQLVYKQQILTA</sequence>
<dbReference type="Proteomes" id="UP000030157">
    <property type="component" value="Segment"/>
</dbReference>
<name>A0A096XT08_9CAUD</name>
<evidence type="ECO:0000313" key="2">
    <source>
        <dbReference type="EMBL" id="AII28451.1"/>
    </source>
</evidence>
<evidence type="ECO:0000313" key="3">
    <source>
        <dbReference type="Proteomes" id="UP000030157"/>
    </source>
</evidence>
<dbReference type="RefSeq" id="YP_009147092.1">
    <property type="nucleotide sequence ID" value="NC_027335.2"/>
</dbReference>
<accession>A0A096XT08</accession>
<organism evidence="2 3">
    <name type="scientific">Enterococcus phage ECP3</name>
    <dbReference type="NCBI Taxonomy" id="1498168"/>
    <lineage>
        <taxon>Viruses</taxon>
        <taxon>Duplodnaviria</taxon>
        <taxon>Heunggongvirae</taxon>
        <taxon>Uroviricota</taxon>
        <taxon>Caudoviricetes</taxon>
        <taxon>Herelleviridae</taxon>
        <taxon>Brockvirinae</taxon>
        <taxon>Kochikohdavirus</taxon>
        <taxon>Kochikohdavirus ECP3</taxon>
    </lineage>
</organism>
<dbReference type="GeneID" id="24628140"/>